<protein>
    <submittedName>
        <fullName evidence="3">Uncharacterized protein</fullName>
    </submittedName>
</protein>
<feature type="transmembrane region" description="Helical" evidence="1">
    <location>
        <begin position="40"/>
        <end position="61"/>
    </location>
</feature>
<evidence type="ECO:0000313" key="2">
    <source>
        <dbReference type="EMBL" id="KAF4380106.1"/>
    </source>
</evidence>
<sequence>MEENKMPFGMLKYVAVLEMCLSLKMCGMGNYAFLDSFHEIWFYSLVWVCGLTVLRIGTCSLTSSFSRIEIRINRVTYSHA</sequence>
<dbReference type="Proteomes" id="UP000525078">
    <property type="component" value="Unassembled WGS sequence"/>
</dbReference>
<evidence type="ECO:0000256" key="1">
    <source>
        <dbReference type="SAM" id="Phobius"/>
    </source>
</evidence>
<dbReference type="EMBL" id="JAATIP010000014">
    <property type="protein sequence ID" value="KAF4393334.1"/>
    <property type="molecule type" value="Genomic_DNA"/>
</dbReference>
<organism evidence="3 4">
    <name type="scientific">Cannabis sativa</name>
    <name type="common">Hemp</name>
    <name type="synonym">Marijuana</name>
    <dbReference type="NCBI Taxonomy" id="3483"/>
    <lineage>
        <taxon>Eukaryota</taxon>
        <taxon>Viridiplantae</taxon>
        <taxon>Streptophyta</taxon>
        <taxon>Embryophyta</taxon>
        <taxon>Tracheophyta</taxon>
        <taxon>Spermatophyta</taxon>
        <taxon>Magnoliopsida</taxon>
        <taxon>eudicotyledons</taxon>
        <taxon>Gunneridae</taxon>
        <taxon>Pentapetalae</taxon>
        <taxon>rosids</taxon>
        <taxon>fabids</taxon>
        <taxon>Rosales</taxon>
        <taxon>Cannabaceae</taxon>
        <taxon>Cannabis</taxon>
    </lineage>
</organism>
<dbReference type="EMBL" id="JAATIP010000066">
    <property type="protein sequence ID" value="KAF4380106.1"/>
    <property type="molecule type" value="Genomic_DNA"/>
</dbReference>
<keyword evidence="1" id="KW-0812">Transmembrane</keyword>
<gene>
    <name evidence="2" type="ORF">F8388_018230</name>
    <name evidence="3" type="ORF">F8388_023138</name>
</gene>
<evidence type="ECO:0000313" key="3">
    <source>
        <dbReference type="EMBL" id="KAF4393334.1"/>
    </source>
</evidence>
<evidence type="ECO:0000313" key="4">
    <source>
        <dbReference type="Proteomes" id="UP000525078"/>
    </source>
</evidence>
<dbReference type="AlphaFoldDB" id="A0A7J6HDI3"/>
<name>A0A7J6HDI3_CANSA</name>
<accession>A0A7J6HDI3</accession>
<comment type="caution">
    <text evidence="3">The sequence shown here is derived from an EMBL/GenBank/DDBJ whole genome shotgun (WGS) entry which is preliminary data.</text>
</comment>
<keyword evidence="1" id="KW-1133">Transmembrane helix</keyword>
<proteinExistence type="predicted"/>
<feature type="transmembrane region" description="Helical" evidence="1">
    <location>
        <begin position="12"/>
        <end position="34"/>
    </location>
</feature>
<keyword evidence="1" id="KW-0472">Membrane</keyword>
<reference evidence="3 4" key="1">
    <citation type="journal article" date="2020" name="bioRxiv">
        <title>Sequence and annotation of 42 cannabis genomes reveals extensive copy number variation in cannabinoid synthesis and pathogen resistance genes.</title>
        <authorList>
            <person name="Mckernan K.J."/>
            <person name="Helbert Y."/>
            <person name="Kane L.T."/>
            <person name="Ebling H."/>
            <person name="Zhang L."/>
            <person name="Liu B."/>
            <person name="Eaton Z."/>
            <person name="Mclaughlin S."/>
            <person name="Kingan S."/>
            <person name="Baybayan P."/>
            <person name="Concepcion G."/>
            <person name="Jordan M."/>
            <person name="Riva A."/>
            <person name="Barbazuk W."/>
            <person name="Harkins T."/>
        </authorList>
    </citation>
    <scope>NUCLEOTIDE SEQUENCE [LARGE SCALE GENOMIC DNA]</scope>
    <source>
        <strain evidence="4">cv. Jamaican Lion 4</strain>
        <strain evidence="3">Mother</strain>
        <tissue evidence="3">Leaf</tissue>
    </source>
</reference>